<dbReference type="AlphaFoldDB" id="A0AAE0RD39"/>
<evidence type="ECO:0000256" key="3">
    <source>
        <dbReference type="ARBA" id="ARBA00022622"/>
    </source>
</evidence>
<evidence type="ECO:0000256" key="5">
    <source>
        <dbReference type="ARBA" id="ARBA00023136"/>
    </source>
</evidence>
<feature type="chain" id="PRO_5041910808" evidence="9">
    <location>
        <begin position="21"/>
        <end position="185"/>
    </location>
</feature>
<accession>A0AAE0RD39</accession>
<reference evidence="10" key="1">
    <citation type="submission" date="2023-06" db="EMBL/GenBank/DDBJ databases">
        <title>Male Hemibagrus guttatus genome.</title>
        <authorList>
            <person name="Bian C."/>
        </authorList>
    </citation>
    <scope>NUCLEOTIDE SEQUENCE</scope>
    <source>
        <strain evidence="10">Male_cb2023</strain>
        <tissue evidence="10">Muscle</tissue>
    </source>
</reference>
<keyword evidence="4 9" id="KW-0732">Signal</keyword>
<gene>
    <name evidence="10" type="ORF">QTP70_016634</name>
</gene>
<evidence type="ECO:0000256" key="8">
    <source>
        <dbReference type="ARBA" id="ARBA00023288"/>
    </source>
</evidence>
<keyword evidence="8" id="KW-0449">Lipoprotein</keyword>
<keyword evidence="7" id="KW-0325">Glycoprotein</keyword>
<feature type="signal peptide" evidence="9">
    <location>
        <begin position="1"/>
        <end position="20"/>
    </location>
</feature>
<evidence type="ECO:0000256" key="7">
    <source>
        <dbReference type="ARBA" id="ARBA00023180"/>
    </source>
</evidence>
<dbReference type="GO" id="GO:0005886">
    <property type="term" value="C:plasma membrane"/>
    <property type="evidence" value="ECO:0007669"/>
    <property type="project" value="UniProtKB-SubCell"/>
</dbReference>
<evidence type="ECO:0000256" key="4">
    <source>
        <dbReference type="ARBA" id="ARBA00022729"/>
    </source>
</evidence>
<dbReference type="GO" id="GO:0035036">
    <property type="term" value="P:sperm-egg recognition"/>
    <property type="evidence" value="ECO:0007669"/>
    <property type="project" value="TreeGrafter"/>
</dbReference>
<name>A0AAE0RD39_9TELE</name>
<keyword evidence="5" id="KW-0472">Membrane</keyword>
<evidence type="ECO:0000256" key="1">
    <source>
        <dbReference type="ARBA" id="ARBA00004609"/>
    </source>
</evidence>
<evidence type="ECO:0000256" key="6">
    <source>
        <dbReference type="ARBA" id="ARBA00023157"/>
    </source>
</evidence>
<evidence type="ECO:0000256" key="2">
    <source>
        <dbReference type="ARBA" id="ARBA00022475"/>
    </source>
</evidence>
<evidence type="ECO:0000313" key="11">
    <source>
        <dbReference type="Proteomes" id="UP001274896"/>
    </source>
</evidence>
<organism evidence="10 11">
    <name type="scientific">Hemibagrus guttatus</name>
    <dbReference type="NCBI Taxonomy" id="175788"/>
    <lineage>
        <taxon>Eukaryota</taxon>
        <taxon>Metazoa</taxon>
        <taxon>Chordata</taxon>
        <taxon>Craniata</taxon>
        <taxon>Vertebrata</taxon>
        <taxon>Euteleostomi</taxon>
        <taxon>Actinopterygii</taxon>
        <taxon>Neopterygii</taxon>
        <taxon>Teleostei</taxon>
        <taxon>Ostariophysi</taxon>
        <taxon>Siluriformes</taxon>
        <taxon>Bagridae</taxon>
        <taxon>Hemibagrus</taxon>
    </lineage>
</organism>
<dbReference type="InterPro" id="IPR046354">
    <property type="entry name" value="SPACA4/Bouncer"/>
</dbReference>
<evidence type="ECO:0000256" key="9">
    <source>
        <dbReference type="SAM" id="SignalP"/>
    </source>
</evidence>
<keyword evidence="11" id="KW-1185">Reference proteome</keyword>
<keyword evidence="2" id="KW-1003">Cell membrane</keyword>
<dbReference type="PANTHER" id="PTHR47613:SF1">
    <property type="entry name" value="SPERM ACROSOME MEMBRANE-ASSOCIATED PROTEIN 4"/>
    <property type="match status" value="1"/>
</dbReference>
<dbReference type="PANTHER" id="PTHR47613">
    <property type="entry name" value="SPERM ACROSOME MEMBRANE-ASSOCIATED PROTEIN 4"/>
    <property type="match status" value="1"/>
</dbReference>
<keyword evidence="6" id="KW-1015">Disulfide bond</keyword>
<comment type="caution">
    <text evidence="10">The sequence shown here is derived from an EMBL/GenBank/DDBJ whole genome shotgun (WGS) entry which is preliminary data.</text>
</comment>
<proteinExistence type="predicted"/>
<dbReference type="GO" id="GO:0098552">
    <property type="term" value="C:side of membrane"/>
    <property type="evidence" value="ECO:0007669"/>
    <property type="project" value="UniProtKB-KW"/>
</dbReference>
<comment type="subcellular location">
    <subcellularLocation>
        <location evidence="1">Cell membrane</location>
        <topology evidence="1">Lipid-anchor</topology>
        <topology evidence="1">GPI-anchor</topology>
    </subcellularLocation>
</comment>
<sequence length="185" mass="20809">MSGVVLGLCVVLMISVSCTGQTLECFHCELGFWDMCHITKVNCSAGEQCFVGIGVAASVLKIKMMGCLAIDDCNKTTIVTFPANKTLYKMTKSLKVCCGIWHQYVNSRSFKCCKLRGGASMDQTCFVQYIPHMLNCIEIWRIWRPSQHFKLIVVLIKTICEPFLLYGMLHYPAERGHSHQGLPFL</sequence>
<dbReference type="Proteomes" id="UP001274896">
    <property type="component" value="Unassembled WGS sequence"/>
</dbReference>
<evidence type="ECO:0000313" key="10">
    <source>
        <dbReference type="EMBL" id="KAK3551398.1"/>
    </source>
</evidence>
<dbReference type="EMBL" id="JAUCMX010000003">
    <property type="protein sequence ID" value="KAK3551398.1"/>
    <property type="molecule type" value="Genomic_DNA"/>
</dbReference>
<keyword evidence="3" id="KW-0336">GPI-anchor</keyword>
<protein>
    <submittedName>
        <fullName evidence="10">Uncharacterized protein</fullName>
    </submittedName>
</protein>